<proteinExistence type="predicted"/>
<keyword evidence="2" id="KW-1185">Reference proteome</keyword>
<dbReference type="SUPFAM" id="SSF53756">
    <property type="entry name" value="UDP-Glycosyltransferase/glycogen phosphorylase"/>
    <property type="match status" value="1"/>
</dbReference>
<dbReference type="GO" id="GO:0016740">
    <property type="term" value="F:transferase activity"/>
    <property type="evidence" value="ECO:0007669"/>
    <property type="project" value="UniProtKB-KW"/>
</dbReference>
<accession>A0A315ES58</accession>
<dbReference type="Proteomes" id="UP000251341">
    <property type="component" value="Unassembled WGS sequence"/>
</dbReference>
<reference evidence="1 2" key="1">
    <citation type="submission" date="2017-04" db="EMBL/GenBank/DDBJ databases">
        <title>Unexpected and diverse lifestyles within the genus Limnohabitans.</title>
        <authorList>
            <person name="Kasalicky V."/>
            <person name="Mehrshad M."/>
            <person name="Andrei S.-A."/>
            <person name="Salcher M."/>
            <person name="Kratochvilova H."/>
            <person name="Simek K."/>
            <person name="Ghai R."/>
        </authorList>
    </citation>
    <scope>NUCLEOTIDE SEQUENCE [LARGE SCALE GENOMIC DNA]</scope>
    <source>
        <strain evidence="1 2">MWH-C5</strain>
    </source>
</reference>
<gene>
    <name evidence="1" type="ORF">B9Z44_08590</name>
</gene>
<comment type="caution">
    <text evidence="1">The sequence shown here is derived from an EMBL/GenBank/DDBJ whole genome shotgun (WGS) entry which is preliminary data.</text>
</comment>
<evidence type="ECO:0000313" key="2">
    <source>
        <dbReference type="Proteomes" id="UP000251341"/>
    </source>
</evidence>
<dbReference type="Gene3D" id="3.40.50.2000">
    <property type="entry name" value="Glycogen Phosphorylase B"/>
    <property type="match status" value="1"/>
</dbReference>
<evidence type="ECO:0000313" key="1">
    <source>
        <dbReference type="EMBL" id="PUE59625.1"/>
    </source>
</evidence>
<keyword evidence="1" id="KW-0808">Transferase</keyword>
<dbReference type="EMBL" id="NESP01000001">
    <property type="protein sequence ID" value="PUE59625.1"/>
    <property type="molecule type" value="Genomic_DNA"/>
</dbReference>
<dbReference type="RefSeq" id="WP_108402184.1">
    <property type="nucleotide sequence ID" value="NZ_NESP01000001.1"/>
</dbReference>
<name>A0A315ES58_9BURK</name>
<sequence>MKILLLGEYSGLHRNLKEGLIELGHSPVVASAGDGWKNVPRDIDLRSSGSGLSGKIKSLAKPFQSLKKLKGFEVVQLINPFIFYNRFIPNRRFYSEVVEGNDSFFLLAAGDDAYYWRVARAKLKYGPFNDFLEFDIKAKNFFMSSDHAFKFNEYIANKAKGIIPIMYDYQIGYEGRKNLRPAIPIPINLSLVNFRPNIVKNKLVVFHGLNRYGFKGTKYVESAFEYLGKKYPNDLELIIKGHMPLAEYLTLMERANVVIDQTSSYSLGISGIYALAMGKVVMGGAERESLDCFKIQKSPVINIIPDSYDLIQKIEALLERRSDIEFLGEESRKYCEDHHSHLKVAQKYVEQWRAKDLIGFDKC</sequence>
<organism evidence="1 2">
    <name type="scientific">Limnohabitans curvus</name>
    <dbReference type="NCBI Taxonomy" id="323423"/>
    <lineage>
        <taxon>Bacteria</taxon>
        <taxon>Pseudomonadati</taxon>
        <taxon>Pseudomonadota</taxon>
        <taxon>Betaproteobacteria</taxon>
        <taxon>Burkholderiales</taxon>
        <taxon>Comamonadaceae</taxon>
        <taxon>Limnohabitans</taxon>
    </lineage>
</organism>
<protein>
    <submittedName>
        <fullName evidence="1">Glycosyltransferase</fullName>
    </submittedName>
</protein>
<dbReference type="AlphaFoldDB" id="A0A315ES58"/>